<evidence type="ECO:0000256" key="1">
    <source>
        <dbReference type="SAM" id="Phobius"/>
    </source>
</evidence>
<sequence length="46" mass="5106">MLIVKYGVISSIMTVLILIGFMVAAIKKRKAEKDLALWVASQKEAK</sequence>
<name>A0A0B8NRM5_9VIBR</name>
<reference evidence="2 3" key="2">
    <citation type="submission" date="2015-01" db="EMBL/GenBank/DDBJ databases">
        <authorList>
            <consortium name="NBRP consortium"/>
            <person name="Sawabe T."/>
            <person name="Meirelles P."/>
            <person name="Feng G."/>
            <person name="Sayaka M."/>
            <person name="Hattori M."/>
            <person name="Ohkuma M."/>
        </authorList>
    </citation>
    <scope>NUCLEOTIDE SEQUENCE [LARGE SCALE GENOMIC DNA]</scope>
    <source>
        <strain evidence="3">JCM 19231</strain>
    </source>
</reference>
<proteinExistence type="predicted"/>
<reference evidence="2 3" key="1">
    <citation type="submission" date="2015-01" db="EMBL/GenBank/DDBJ databases">
        <title>Vibrio sp. C1 JCM 19231 whole genome shotgun sequence.</title>
        <authorList>
            <person name="Sawabe T."/>
            <person name="Meirelles P."/>
            <person name="Feng G."/>
            <person name="Sayaka M."/>
            <person name="Hattori M."/>
            <person name="Ohkuma M."/>
        </authorList>
    </citation>
    <scope>NUCLEOTIDE SEQUENCE [LARGE SCALE GENOMIC DNA]</scope>
    <source>
        <strain evidence="3">JCM 19231</strain>
    </source>
</reference>
<keyword evidence="1" id="KW-1133">Transmembrane helix</keyword>
<keyword evidence="1" id="KW-0472">Membrane</keyword>
<dbReference type="EMBL" id="BBRZ01000033">
    <property type="protein sequence ID" value="GAM56601.1"/>
    <property type="molecule type" value="Genomic_DNA"/>
</dbReference>
<protein>
    <submittedName>
        <fullName evidence="2">Uncharacterized protein</fullName>
    </submittedName>
</protein>
<evidence type="ECO:0000313" key="2">
    <source>
        <dbReference type="EMBL" id="GAM56601.1"/>
    </source>
</evidence>
<feature type="transmembrane region" description="Helical" evidence="1">
    <location>
        <begin position="6"/>
        <end position="26"/>
    </location>
</feature>
<accession>A0A0B8NRM5</accession>
<gene>
    <name evidence="2" type="ORF">JCM19231_5180</name>
</gene>
<dbReference type="Proteomes" id="UP000031671">
    <property type="component" value="Unassembled WGS sequence"/>
</dbReference>
<keyword evidence="1" id="KW-0812">Transmembrane</keyword>
<keyword evidence="3" id="KW-1185">Reference proteome</keyword>
<organism evidence="2 3">
    <name type="scientific">Vibrio ishigakensis</name>
    <dbReference type="NCBI Taxonomy" id="1481914"/>
    <lineage>
        <taxon>Bacteria</taxon>
        <taxon>Pseudomonadati</taxon>
        <taxon>Pseudomonadota</taxon>
        <taxon>Gammaproteobacteria</taxon>
        <taxon>Vibrionales</taxon>
        <taxon>Vibrionaceae</taxon>
        <taxon>Vibrio</taxon>
    </lineage>
</organism>
<evidence type="ECO:0000313" key="3">
    <source>
        <dbReference type="Proteomes" id="UP000031671"/>
    </source>
</evidence>
<comment type="caution">
    <text evidence="2">The sequence shown here is derived from an EMBL/GenBank/DDBJ whole genome shotgun (WGS) entry which is preliminary data.</text>
</comment>
<dbReference type="AlphaFoldDB" id="A0A0B8NRM5"/>